<evidence type="ECO:0000313" key="3">
    <source>
        <dbReference type="EMBL" id="QQB14197.1"/>
    </source>
</evidence>
<feature type="region of interest" description="Disordered" evidence="1">
    <location>
        <begin position="42"/>
        <end position="107"/>
    </location>
</feature>
<proteinExistence type="predicted"/>
<keyword evidence="2" id="KW-0812">Transmembrane</keyword>
<dbReference type="Proteomes" id="UP000595374">
    <property type="component" value="Chromosome"/>
</dbReference>
<accession>A0A7T4DI65</accession>
<name>A0A7T4DI65_9MICO</name>
<feature type="transmembrane region" description="Helical" evidence="2">
    <location>
        <begin position="12"/>
        <end position="35"/>
    </location>
</feature>
<reference evidence="3 4" key="1">
    <citation type="submission" date="2020-12" db="EMBL/GenBank/DDBJ databases">
        <title>FDA dAtabase for Regulatory Grade micrObial Sequences (FDA-ARGOS): Supporting development and validation of Infectious Disease Dx tests.</title>
        <authorList>
            <person name="Sproer C."/>
            <person name="Gronow S."/>
            <person name="Severitt S."/>
            <person name="Schroder I."/>
            <person name="Tallon L."/>
            <person name="Sadzewicz L."/>
            <person name="Zhao X."/>
            <person name="Boylan J."/>
            <person name="Ott S."/>
            <person name="Bowen H."/>
            <person name="Vavikolanu K."/>
            <person name="Mehta A."/>
            <person name="Aluvathingal J."/>
            <person name="Nadendla S."/>
            <person name="Lowell S."/>
            <person name="Myers T."/>
            <person name="Yan Y."/>
            <person name="Sichtig H."/>
        </authorList>
    </citation>
    <scope>NUCLEOTIDE SEQUENCE [LARGE SCALE GENOMIC DNA]</scope>
    <source>
        <strain evidence="3 4">FDAARGOS_990</strain>
    </source>
</reference>
<keyword evidence="2" id="KW-0472">Membrane</keyword>
<protein>
    <submittedName>
        <fullName evidence="3">Uncharacterized protein</fullName>
    </submittedName>
</protein>
<gene>
    <name evidence="3" type="ORF">I6H47_15780</name>
</gene>
<evidence type="ECO:0000313" key="4">
    <source>
        <dbReference type="Proteomes" id="UP000595374"/>
    </source>
</evidence>
<dbReference type="RefSeq" id="WP_198499307.1">
    <property type="nucleotide sequence ID" value="NZ_CP065989.1"/>
</dbReference>
<organism evidence="3 4">
    <name type="scientific">Brevibacterium casei</name>
    <dbReference type="NCBI Taxonomy" id="33889"/>
    <lineage>
        <taxon>Bacteria</taxon>
        <taxon>Bacillati</taxon>
        <taxon>Actinomycetota</taxon>
        <taxon>Actinomycetes</taxon>
        <taxon>Micrococcales</taxon>
        <taxon>Brevibacteriaceae</taxon>
        <taxon>Brevibacterium</taxon>
    </lineage>
</organism>
<keyword evidence="2" id="KW-1133">Transmembrane helix</keyword>
<sequence length="183" mass="18459">MQDRRRTRPQLAGAILNLVAAVAAVIGIVVLPISMGMSMEPSASMGMSHASPMGASSTNGDGTESPAAMGHSADSMAMDAMPAHGEPPAGEAPDSDPGVAADDDAASGQCTGSGCGDSVMVCALATMCIVGVVLLIIALRMLRRTAILLPRAGLWHCATPFVPNPAPGHARAPSITDLCISRT</sequence>
<feature type="transmembrane region" description="Helical" evidence="2">
    <location>
        <begin position="118"/>
        <end position="142"/>
    </location>
</feature>
<feature type="compositionally biased region" description="Low complexity" evidence="1">
    <location>
        <begin position="67"/>
        <end position="92"/>
    </location>
</feature>
<evidence type="ECO:0000256" key="1">
    <source>
        <dbReference type="SAM" id="MobiDB-lite"/>
    </source>
</evidence>
<dbReference type="AlphaFoldDB" id="A0A7T4DI65"/>
<evidence type="ECO:0000256" key="2">
    <source>
        <dbReference type="SAM" id="Phobius"/>
    </source>
</evidence>
<dbReference type="EMBL" id="CP065989">
    <property type="protein sequence ID" value="QQB14197.1"/>
    <property type="molecule type" value="Genomic_DNA"/>
</dbReference>